<feature type="domain" description="C2H2-type" evidence="9">
    <location>
        <begin position="261"/>
        <end position="288"/>
    </location>
</feature>
<dbReference type="FunFam" id="3.30.160.60:FF:000358">
    <property type="entry name" value="zinc finger protein 24"/>
    <property type="match status" value="1"/>
</dbReference>
<reference evidence="10" key="2">
    <citation type="submission" date="2025-08" db="UniProtKB">
        <authorList>
            <consortium name="Ensembl"/>
        </authorList>
    </citation>
    <scope>IDENTIFICATION</scope>
</reference>
<dbReference type="InterPro" id="IPR013087">
    <property type="entry name" value="Znf_C2H2_type"/>
</dbReference>
<evidence type="ECO:0000256" key="1">
    <source>
        <dbReference type="ARBA" id="ARBA00004123"/>
    </source>
</evidence>
<evidence type="ECO:0000256" key="4">
    <source>
        <dbReference type="ARBA" id="ARBA00022771"/>
    </source>
</evidence>
<feature type="domain" description="C2H2-type" evidence="9">
    <location>
        <begin position="289"/>
        <end position="311"/>
    </location>
</feature>
<reference evidence="10" key="1">
    <citation type="submission" date="2021-04" db="EMBL/GenBank/DDBJ databases">
        <authorList>
            <consortium name="Wellcome Sanger Institute Data Sharing"/>
        </authorList>
    </citation>
    <scope>NUCLEOTIDE SEQUENCE [LARGE SCALE GENOMIC DNA]</scope>
</reference>
<name>A0A665T8X3_ECHNA</name>
<feature type="domain" description="C2H2-type" evidence="9">
    <location>
        <begin position="174"/>
        <end position="201"/>
    </location>
</feature>
<dbReference type="PANTHER" id="PTHR24406">
    <property type="entry name" value="TRANSCRIPTIONAL REPRESSOR CTCFL-RELATED"/>
    <property type="match status" value="1"/>
</dbReference>
<keyword evidence="11" id="KW-1185">Reference proteome</keyword>
<dbReference type="SMART" id="SM00355">
    <property type="entry name" value="ZnF_C2H2"/>
    <property type="match status" value="8"/>
</dbReference>
<dbReference type="SUPFAM" id="SSF57667">
    <property type="entry name" value="beta-beta-alpha zinc fingers"/>
    <property type="match status" value="3"/>
</dbReference>
<evidence type="ECO:0000259" key="9">
    <source>
        <dbReference type="PROSITE" id="PS50157"/>
    </source>
</evidence>
<dbReference type="GO" id="GO:0005634">
    <property type="term" value="C:nucleus"/>
    <property type="evidence" value="ECO:0007669"/>
    <property type="project" value="UniProtKB-SubCell"/>
</dbReference>
<organism evidence="10 11">
    <name type="scientific">Echeneis naucrates</name>
    <name type="common">Live sharksucker</name>
    <dbReference type="NCBI Taxonomy" id="173247"/>
    <lineage>
        <taxon>Eukaryota</taxon>
        <taxon>Metazoa</taxon>
        <taxon>Chordata</taxon>
        <taxon>Craniata</taxon>
        <taxon>Vertebrata</taxon>
        <taxon>Euteleostomi</taxon>
        <taxon>Actinopterygii</taxon>
        <taxon>Neopterygii</taxon>
        <taxon>Teleostei</taxon>
        <taxon>Neoteleostei</taxon>
        <taxon>Acanthomorphata</taxon>
        <taxon>Carangaria</taxon>
        <taxon>Carangiformes</taxon>
        <taxon>Echeneidae</taxon>
        <taxon>Echeneis</taxon>
    </lineage>
</organism>
<feature type="region of interest" description="Disordered" evidence="8">
    <location>
        <begin position="67"/>
        <end position="123"/>
    </location>
</feature>
<dbReference type="Pfam" id="PF00096">
    <property type="entry name" value="zf-C2H2"/>
    <property type="match status" value="4"/>
</dbReference>
<keyword evidence="5" id="KW-0862">Zinc</keyword>
<reference evidence="10" key="3">
    <citation type="submission" date="2025-09" db="UniProtKB">
        <authorList>
            <consortium name="Ensembl"/>
        </authorList>
    </citation>
    <scope>IDENTIFICATION</scope>
</reference>
<evidence type="ECO:0000256" key="3">
    <source>
        <dbReference type="ARBA" id="ARBA00022737"/>
    </source>
</evidence>
<proteinExistence type="predicted"/>
<dbReference type="GO" id="GO:0008270">
    <property type="term" value="F:zinc ion binding"/>
    <property type="evidence" value="ECO:0007669"/>
    <property type="project" value="UniProtKB-KW"/>
</dbReference>
<feature type="domain" description="C2H2-type" evidence="9">
    <location>
        <begin position="134"/>
        <end position="161"/>
    </location>
</feature>
<dbReference type="PROSITE" id="PS00028">
    <property type="entry name" value="ZINC_FINGER_C2H2_1"/>
    <property type="match status" value="7"/>
</dbReference>
<feature type="region of interest" description="Disordered" evidence="8">
    <location>
        <begin position="383"/>
        <end position="408"/>
    </location>
</feature>
<feature type="domain" description="C2H2-type" evidence="9">
    <location>
        <begin position="207"/>
        <end position="234"/>
    </location>
</feature>
<evidence type="ECO:0000256" key="7">
    <source>
        <dbReference type="PROSITE-ProRule" id="PRU00042"/>
    </source>
</evidence>
<dbReference type="PROSITE" id="PS50157">
    <property type="entry name" value="ZINC_FINGER_C2H2_2"/>
    <property type="match status" value="7"/>
</dbReference>
<keyword evidence="2" id="KW-0479">Metal-binding</keyword>
<keyword evidence="4 7" id="KW-0863">Zinc-finger</keyword>
<feature type="domain" description="C2H2-type" evidence="9">
    <location>
        <begin position="45"/>
        <end position="72"/>
    </location>
</feature>
<protein>
    <submittedName>
        <fullName evidence="10">Zinc finger protein 16-like</fullName>
    </submittedName>
</protein>
<feature type="domain" description="C2H2-type" evidence="9">
    <location>
        <begin position="234"/>
        <end position="261"/>
    </location>
</feature>
<evidence type="ECO:0000256" key="5">
    <source>
        <dbReference type="ARBA" id="ARBA00022833"/>
    </source>
</evidence>
<dbReference type="Pfam" id="PF13912">
    <property type="entry name" value="zf-C2H2_6"/>
    <property type="match status" value="1"/>
</dbReference>
<feature type="compositionally biased region" description="Polar residues" evidence="8">
    <location>
        <begin position="109"/>
        <end position="123"/>
    </location>
</feature>
<keyword evidence="3" id="KW-0677">Repeat</keyword>
<evidence type="ECO:0000313" key="11">
    <source>
        <dbReference type="Proteomes" id="UP000472264"/>
    </source>
</evidence>
<dbReference type="Ensembl" id="ENSENLT00000003405.1">
    <property type="protein sequence ID" value="ENSENLP00000003223.1"/>
    <property type="gene ID" value="ENSENLG00000001555.1"/>
</dbReference>
<dbReference type="AlphaFoldDB" id="A0A665T8X3"/>
<dbReference type="Proteomes" id="UP000472264">
    <property type="component" value="Chromosome 6"/>
</dbReference>
<feature type="compositionally biased region" description="Basic and acidic residues" evidence="8">
    <location>
        <begin position="393"/>
        <end position="408"/>
    </location>
</feature>
<dbReference type="FunFam" id="3.30.160.60:FF:000145">
    <property type="entry name" value="Zinc finger protein 574"/>
    <property type="match status" value="1"/>
</dbReference>
<dbReference type="InterPro" id="IPR050888">
    <property type="entry name" value="ZnF_C2H2-type_TF"/>
</dbReference>
<evidence type="ECO:0000256" key="8">
    <source>
        <dbReference type="SAM" id="MobiDB-lite"/>
    </source>
</evidence>
<evidence type="ECO:0000256" key="2">
    <source>
        <dbReference type="ARBA" id="ARBA00022723"/>
    </source>
</evidence>
<feature type="compositionally biased region" description="Basic and acidic residues" evidence="8">
    <location>
        <begin position="92"/>
        <end position="103"/>
    </location>
</feature>
<comment type="subcellular location">
    <subcellularLocation>
        <location evidence="1">Nucleus</location>
    </subcellularLocation>
</comment>
<gene>
    <name evidence="10" type="primary">LOC115045611</name>
</gene>
<sequence length="453" mass="51607">MDGGAPAAITEDGAGQRPLRGHPAAEDTDGPSAEDPPTDPQQCSIVCKDCGLRFTHWQVFKTHLHQHAMEEEEEEEDNRMGGNKNSAAEPNHVQEDGEKDKVVSVDGCDTSSSSKTNPSDTIESISMKKPQRGYSCQVCGKLYTYLSSFQKHQELHERRPSMTEDQSVENLNKYECPDCGVSFIRRTRLLSHMRVHRSSRKQKPKPPRCDQCNKDFTSTKSWMNHNEMHKEKTFWCLSCAKGFRDDVSLDKHLQNHSLKQHKCSICQKRFQTAGQLISHYNTHTGAKPYQCSFCGKNFSDAVNLIIHRERHLSISSKNLGIFSTKQVFRKSVEEELEMGGNKEEPLEIEIGKKIARVENQENPASGSNLNPDDSDCGEPIHRITGMSSSNPLDESKLETVRQQAERDQDQRKHKYWEWECFECDMGFDDLAKLHLHYIQHATGEVPFLQDNIE</sequence>
<feature type="region of interest" description="Disordered" evidence="8">
    <location>
        <begin position="1"/>
        <end position="40"/>
    </location>
</feature>
<dbReference type="FunFam" id="3.30.160.60:FF:000100">
    <property type="entry name" value="Zinc finger 45-like"/>
    <property type="match status" value="1"/>
</dbReference>
<keyword evidence="6" id="KW-0539">Nucleus</keyword>
<dbReference type="Gene3D" id="3.30.160.60">
    <property type="entry name" value="Classic Zinc Finger"/>
    <property type="match status" value="4"/>
</dbReference>
<evidence type="ECO:0000313" key="10">
    <source>
        <dbReference type="Ensembl" id="ENSENLP00000003223.1"/>
    </source>
</evidence>
<accession>A0A665T8X3</accession>
<evidence type="ECO:0000256" key="6">
    <source>
        <dbReference type="ARBA" id="ARBA00023242"/>
    </source>
</evidence>
<dbReference type="InterPro" id="IPR036236">
    <property type="entry name" value="Znf_C2H2_sf"/>
</dbReference>